<keyword evidence="1" id="KW-0472">Membrane</keyword>
<name>A0AA42IYQ6_9BURK</name>
<comment type="caution">
    <text evidence="2">The sequence shown here is derived from an EMBL/GenBank/DDBJ whole genome shotgun (WGS) entry which is preliminary data.</text>
</comment>
<keyword evidence="1" id="KW-0812">Transmembrane</keyword>
<gene>
    <name evidence="2" type="ORF">N5D93_04190</name>
</gene>
<feature type="transmembrane region" description="Helical" evidence="1">
    <location>
        <begin position="48"/>
        <end position="69"/>
    </location>
</feature>
<evidence type="ECO:0000256" key="1">
    <source>
        <dbReference type="SAM" id="Phobius"/>
    </source>
</evidence>
<protein>
    <submittedName>
        <fullName evidence="2">Uncharacterized protein</fullName>
    </submittedName>
</protein>
<keyword evidence="1" id="KW-1133">Transmembrane helix</keyword>
<accession>A0AA42IYQ6</accession>
<organism evidence="2 3">
    <name type="scientific">Achromobacter spanius</name>
    <dbReference type="NCBI Taxonomy" id="217203"/>
    <lineage>
        <taxon>Bacteria</taxon>
        <taxon>Pseudomonadati</taxon>
        <taxon>Pseudomonadota</taxon>
        <taxon>Betaproteobacteria</taxon>
        <taxon>Burkholderiales</taxon>
        <taxon>Alcaligenaceae</taxon>
        <taxon>Achromobacter</taxon>
    </lineage>
</organism>
<feature type="transmembrane region" description="Helical" evidence="1">
    <location>
        <begin position="76"/>
        <end position="98"/>
    </location>
</feature>
<evidence type="ECO:0000313" key="3">
    <source>
        <dbReference type="Proteomes" id="UP001161094"/>
    </source>
</evidence>
<reference evidence="2" key="1">
    <citation type="submission" date="2022-09" db="EMBL/GenBank/DDBJ databases">
        <title>Intensive care unit water sources are persistently colonized with multi-drug resistant bacteria and are the site of extensive horizontal gene transfer of antibiotic resistance genes.</title>
        <authorList>
            <person name="Diorio-Toth L."/>
        </authorList>
    </citation>
    <scope>NUCLEOTIDE SEQUENCE</scope>
    <source>
        <strain evidence="2">GD03843</strain>
    </source>
</reference>
<feature type="transmembrane region" description="Helical" evidence="1">
    <location>
        <begin position="12"/>
        <end position="33"/>
    </location>
</feature>
<evidence type="ECO:0000313" key="2">
    <source>
        <dbReference type="EMBL" id="MDH0734996.1"/>
    </source>
</evidence>
<dbReference type="AlphaFoldDB" id="A0AA42IYQ6"/>
<dbReference type="RefSeq" id="WP_279994031.1">
    <property type="nucleotide sequence ID" value="NZ_JAOCDZ010000002.1"/>
</dbReference>
<feature type="transmembrane region" description="Helical" evidence="1">
    <location>
        <begin position="118"/>
        <end position="144"/>
    </location>
</feature>
<proteinExistence type="predicted"/>
<sequence length="156" mass="16414">MPSNSVKWIVSIVFGLIIGRVSYGVLLPVFMALSPGEQDAALADSNTMIVAGLVVWLVVTVIASVMLARIPNLRRLIGWGCVVLGVALVLTIPATLLTMDLGTQNASAADVRDANTALFFWALIFGLPYVGGGLALTILGTVLVRKNPATKDPVLN</sequence>
<dbReference type="EMBL" id="JAOCDZ010000002">
    <property type="protein sequence ID" value="MDH0734996.1"/>
    <property type="molecule type" value="Genomic_DNA"/>
</dbReference>
<dbReference type="Proteomes" id="UP001161094">
    <property type="component" value="Unassembled WGS sequence"/>
</dbReference>